<dbReference type="InterPro" id="IPR050829">
    <property type="entry name" value="CorA_MIT"/>
</dbReference>
<dbReference type="SUPFAM" id="SSF143865">
    <property type="entry name" value="CorA soluble domain-like"/>
    <property type="match status" value="1"/>
</dbReference>
<dbReference type="Proteomes" id="UP001244552">
    <property type="component" value="Unassembled WGS sequence"/>
</dbReference>
<evidence type="ECO:0000313" key="7">
    <source>
        <dbReference type="EMBL" id="MDQ0533874.1"/>
    </source>
</evidence>
<gene>
    <name evidence="7" type="ORF">QO018_002737</name>
</gene>
<keyword evidence="4 6" id="KW-1133">Transmembrane helix</keyword>
<dbReference type="CDD" id="cd12837">
    <property type="entry name" value="EcCorA-like_u1"/>
    <property type="match status" value="1"/>
</dbReference>
<dbReference type="InterPro" id="IPR002523">
    <property type="entry name" value="MgTranspt_CorA/ZnTranspt_ZntB"/>
</dbReference>
<evidence type="ECO:0000256" key="1">
    <source>
        <dbReference type="ARBA" id="ARBA00004141"/>
    </source>
</evidence>
<reference evidence="7 8" key="1">
    <citation type="submission" date="2023-07" db="EMBL/GenBank/DDBJ databases">
        <title>Genomic Encyclopedia of Type Strains, Phase IV (KMG-IV): sequencing the most valuable type-strain genomes for metagenomic binning, comparative biology and taxonomic classification.</title>
        <authorList>
            <person name="Goeker M."/>
        </authorList>
    </citation>
    <scope>NUCLEOTIDE SEQUENCE [LARGE SCALE GENOMIC DNA]</scope>
    <source>
        <strain evidence="7 8">DSM 19922</strain>
    </source>
</reference>
<proteinExistence type="inferred from homology"/>
<organism evidence="7 8">
    <name type="scientific">Azospirillum picis</name>
    <dbReference type="NCBI Taxonomy" id="488438"/>
    <lineage>
        <taxon>Bacteria</taxon>
        <taxon>Pseudomonadati</taxon>
        <taxon>Pseudomonadota</taxon>
        <taxon>Alphaproteobacteria</taxon>
        <taxon>Rhodospirillales</taxon>
        <taxon>Azospirillaceae</taxon>
        <taxon>Azospirillum</taxon>
    </lineage>
</organism>
<protein>
    <submittedName>
        <fullName evidence="7">Magnesium transporter</fullName>
    </submittedName>
</protein>
<dbReference type="Gene3D" id="1.20.58.340">
    <property type="entry name" value="Magnesium transport protein CorA, transmembrane region"/>
    <property type="match status" value="2"/>
</dbReference>
<evidence type="ECO:0000256" key="5">
    <source>
        <dbReference type="ARBA" id="ARBA00023136"/>
    </source>
</evidence>
<evidence type="ECO:0000256" key="2">
    <source>
        <dbReference type="ARBA" id="ARBA00009765"/>
    </source>
</evidence>
<sequence length="331" mass="36726">MITVHARAEDGRVMRQPLELGEPLPAEAVWVDLLRPTEAERAHVGALTGCDLPTREEMKEIEASSQLYVEGEGLYMTSSIISRATSPHPEQGELTFVLTPRHLITLRYTEPLPVITFAARCVRQPELLATGESALFGLLDAVIDRVADVLELVGGRIDELSARVFDDSLEESGFGKQSKKPDELQDVLRGIGRAGDLTHKVRDSLAGLDRLVVFLTSVSGGRLNKEQKTALKTMTRDLRSLTEHAGFLAHEANFLLDATLGLINIEQNAIIKIFSVVSVALMPPTLIASAYGMNFKYMPELDWEFGYPMAILLMILSAVVPLWYFRRRGWL</sequence>
<feature type="transmembrane region" description="Helical" evidence="6">
    <location>
        <begin position="273"/>
        <end position="293"/>
    </location>
</feature>
<dbReference type="RefSeq" id="WP_209982209.1">
    <property type="nucleotide sequence ID" value="NZ_JAGINO010000008.1"/>
</dbReference>
<dbReference type="Pfam" id="PF01544">
    <property type="entry name" value="CorA"/>
    <property type="match status" value="1"/>
</dbReference>
<dbReference type="PANTHER" id="PTHR47685:SF1">
    <property type="entry name" value="MAGNESIUM TRANSPORT PROTEIN CORA"/>
    <property type="match status" value="1"/>
</dbReference>
<dbReference type="SUPFAM" id="SSF144083">
    <property type="entry name" value="Magnesium transport protein CorA, transmembrane region"/>
    <property type="match status" value="1"/>
</dbReference>
<accession>A0ABU0MK87</accession>
<dbReference type="PANTHER" id="PTHR47685">
    <property type="entry name" value="MAGNESIUM TRANSPORT PROTEIN CORA"/>
    <property type="match status" value="1"/>
</dbReference>
<comment type="subcellular location">
    <subcellularLocation>
        <location evidence="1">Membrane</location>
        <topology evidence="1">Multi-pass membrane protein</topology>
    </subcellularLocation>
</comment>
<name>A0ABU0MK87_9PROT</name>
<dbReference type="EMBL" id="JAUSVU010000008">
    <property type="protein sequence ID" value="MDQ0533874.1"/>
    <property type="molecule type" value="Genomic_DNA"/>
</dbReference>
<feature type="transmembrane region" description="Helical" evidence="6">
    <location>
        <begin position="305"/>
        <end position="325"/>
    </location>
</feature>
<comment type="caution">
    <text evidence="7">The sequence shown here is derived from an EMBL/GenBank/DDBJ whole genome shotgun (WGS) entry which is preliminary data.</text>
</comment>
<keyword evidence="8" id="KW-1185">Reference proteome</keyword>
<comment type="similarity">
    <text evidence="2">Belongs to the CorA metal ion transporter (MIT) (TC 1.A.35) family.</text>
</comment>
<evidence type="ECO:0000256" key="4">
    <source>
        <dbReference type="ARBA" id="ARBA00022989"/>
    </source>
</evidence>
<evidence type="ECO:0000256" key="6">
    <source>
        <dbReference type="SAM" id="Phobius"/>
    </source>
</evidence>
<evidence type="ECO:0000313" key="8">
    <source>
        <dbReference type="Proteomes" id="UP001244552"/>
    </source>
</evidence>
<dbReference type="InterPro" id="IPR045863">
    <property type="entry name" value="CorA_TM1_TM2"/>
</dbReference>
<evidence type="ECO:0000256" key="3">
    <source>
        <dbReference type="ARBA" id="ARBA00022692"/>
    </source>
</evidence>
<keyword evidence="5 6" id="KW-0472">Membrane</keyword>
<keyword evidence="3 6" id="KW-0812">Transmembrane</keyword>
<dbReference type="InterPro" id="IPR045861">
    <property type="entry name" value="CorA_cytoplasmic_dom"/>
</dbReference>